<evidence type="ECO:0000313" key="2">
    <source>
        <dbReference type="Proteomes" id="UP000317835"/>
    </source>
</evidence>
<geneLocation type="plasmid" evidence="2">
    <name>pelp_1</name>
</geneLocation>
<dbReference type="KEGG" id="tpla:ElP_71600"/>
<protein>
    <recommendedName>
        <fullName evidence="3">DUF1501 domain-containing protein</fullName>
    </recommendedName>
</protein>
<dbReference type="InterPro" id="IPR010869">
    <property type="entry name" value="DUF1501"/>
</dbReference>
<dbReference type="Proteomes" id="UP000317835">
    <property type="component" value="Plasmid pElP_1"/>
</dbReference>
<dbReference type="OrthoDB" id="9779968at2"/>
<dbReference type="PANTHER" id="PTHR43737:SF1">
    <property type="entry name" value="DUF1501 DOMAIN-CONTAINING PROTEIN"/>
    <property type="match status" value="1"/>
</dbReference>
<gene>
    <name evidence="1" type="ORF">ElP_71600</name>
</gene>
<keyword evidence="2" id="KW-1185">Reference proteome</keyword>
<evidence type="ECO:0000313" key="1">
    <source>
        <dbReference type="EMBL" id="QDV39196.1"/>
    </source>
</evidence>
<evidence type="ECO:0008006" key="3">
    <source>
        <dbReference type="Google" id="ProtNLM"/>
    </source>
</evidence>
<dbReference type="Pfam" id="PF07394">
    <property type="entry name" value="DUF1501"/>
    <property type="match status" value="1"/>
</dbReference>
<dbReference type="EMBL" id="CP036427">
    <property type="protein sequence ID" value="QDV39196.1"/>
    <property type="molecule type" value="Genomic_DNA"/>
</dbReference>
<dbReference type="PROSITE" id="PS51318">
    <property type="entry name" value="TAT"/>
    <property type="match status" value="1"/>
</dbReference>
<name>A0A518HEL0_9BACT</name>
<accession>A0A518HEL0</accession>
<reference evidence="1 2" key="1">
    <citation type="submission" date="2019-02" db="EMBL/GenBank/DDBJ databases">
        <title>Deep-cultivation of Planctomycetes and their phenomic and genomic characterization uncovers novel biology.</title>
        <authorList>
            <person name="Wiegand S."/>
            <person name="Jogler M."/>
            <person name="Boedeker C."/>
            <person name="Pinto D."/>
            <person name="Vollmers J."/>
            <person name="Rivas-Marin E."/>
            <person name="Kohn T."/>
            <person name="Peeters S.H."/>
            <person name="Heuer A."/>
            <person name="Rast P."/>
            <person name="Oberbeckmann S."/>
            <person name="Bunk B."/>
            <person name="Jeske O."/>
            <person name="Meyerdierks A."/>
            <person name="Storesund J.E."/>
            <person name="Kallscheuer N."/>
            <person name="Luecker S."/>
            <person name="Lage O.M."/>
            <person name="Pohl T."/>
            <person name="Merkel B.J."/>
            <person name="Hornburger P."/>
            <person name="Mueller R.-W."/>
            <person name="Bruemmer F."/>
            <person name="Labrenz M."/>
            <person name="Spormann A.M."/>
            <person name="Op den Camp H."/>
            <person name="Overmann J."/>
            <person name="Amann R."/>
            <person name="Jetten M.S.M."/>
            <person name="Mascher T."/>
            <person name="Medema M.H."/>
            <person name="Devos D.P."/>
            <person name="Kaster A.-K."/>
            <person name="Ovreas L."/>
            <person name="Rohde M."/>
            <person name="Galperin M.Y."/>
            <person name="Jogler C."/>
        </authorList>
    </citation>
    <scope>NUCLEOTIDE SEQUENCE [LARGE SCALE GENOMIC DNA]</scope>
    <source>
        <strain evidence="1 2">ElP</strain>
        <plasmid evidence="2">pelp_1</plasmid>
    </source>
</reference>
<proteinExistence type="predicted"/>
<organism evidence="1 2">
    <name type="scientific">Tautonia plasticadhaerens</name>
    <dbReference type="NCBI Taxonomy" id="2527974"/>
    <lineage>
        <taxon>Bacteria</taxon>
        <taxon>Pseudomonadati</taxon>
        <taxon>Planctomycetota</taxon>
        <taxon>Planctomycetia</taxon>
        <taxon>Isosphaerales</taxon>
        <taxon>Isosphaeraceae</taxon>
        <taxon>Tautonia</taxon>
    </lineage>
</organism>
<dbReference type="SUPFAM" id="SSF53649">
    <property type="entry name" value="Alkaline phosphatase-like"/>
    <property type="match status" value="1"/>
</dbReference>
<sequence length="402" mass="41747">MPTPSRRDFLRAGLRSSSLIALAPMVPGFLARSARAARPEADARVLVVIQLDGGNDGINTVVPFEDDGYARHRDALRLPADRLIKIDDRLALHPSMRGAADLLESGRLAIVPGVGYPNPNRSHFESMAIWHSARLDPEDRTGQGWLGRAFDESGLDGSPSLLVGPGPSPTALIGRRASAASLERLDDYAPAPLVAGLGAAASPAPAPGDDLAAFVRRSTLDAYATADQLAELAREGDDARYPATGLADRLRTVARLLKAGHAARAYYATQPGYDTHAGQLPTHGRLLSELSGALKAFLDDLAAAGLAERVLVLCFSEFGRRVAENGSAGTDHGTAGPVLVAGPGVAAGVAGPSPSLEELEGGDLATAVDFRRVYATVLSGWMGLPAGAALGGEFEPLPLLGG</sequence>
<dbReference type="RefSeq" id="WP_145279402.1">
    <property type="nucleotide sequence ID" value="NZ_CP036427.1"/>
</dbReference>
<dbReference type="InterPro" id="IPR006311">
    <property type="entry name" value="TAT_signal"/>
</dbReference>
<dbReference type="PANTHER" id="PTHR43737">
    <property type="entry name" value="BLL7424 PROTEIN"/>
    <property type="match status" value="1"/>
</dbReference>
<dbReference type="InterPro" id="IPR017850">
    <property type="entry name" value="Alkaline_phosphatase_core_sf"/>
</dbReference>
<keyword evidence="1" id="KW-0614">Plasmid</keyword>
<dbReference type="AlphaFoldDB" id="A0A518HEL0"/>